<feature type="chain" id="PRO_5013279683" evidence="5">
    <location>
        <begin position="20"/>
        <end position="245"/>
    </location>
</feature>
<comment type="caution">
    <text evidence="6">The sequence shown here is derived from an EMBL/GenBank/DDBJ whole genome shotgun (WGS) entry which is preliminary data.</text>
</comment>
<gene>
    <name evidence="6" type="ORF">PHMEG_0007071</name>
</gene>
<evidence type="ECO:0000313" key="7">
    <source>
        <dbReference type="Proteomes" id="UP000198211"/>
    </source>
</evidence>
<dbReference type="InterPro" id="IPR008701">
    <property type="entry name" value="NPP1"/>
</dbReference>
<evidence type="ECO:0000256" key="5">
    <source>
        <dbReference type="SAM" id="SignalP"/>
    </source>
</evidence>
<dbReference type="STRING" id="4795.A0A225WP98"/>
<organism evidence="6 7">
    <name type="scientific">Phytophthora megakarya</name>
    <dbReference type="NCBI Taxonomy" id="4795"/>
    <lineage>
        <taxon>Eukaryota</taxon>
        <taxon>Sar</taxon>
        <taxon>Stramenopiles</taxon>
        <taxon>Oomycota</taxon>
        <taxon>Peronosporomycetes</taxon>
        <taxon>Peronosporales</taxon>
        <taxon>Peronosporaceae</taxon>
        <taxon>Phytophthora</taxon>
    </lineage>
</organism>
<keyword evidence="5" id="KW-0732">Signal</keyword>
<protein>
    <submittedName>
        <fullName evidence="6">Necrosis inducing protein NPP1</fullName>
    </submittedName>
</protein>
<evidence type="ECO:0000256" key="3">
    <source>
        <dbReference type="ARBA" id="ARBA00022525"/>
    </source>
</evidence>
<dbReference type="Proteomes" id="UP000198211">
    <property type="component" value="Unassembled WGS sequence"/>
</dbReference>
<keyword evidence="4" id="KW-0843">Virulence</keyword>
<feature type="signal peptide" evidence="5">
    <location>
        <begin position="1"/>
        <end position="19"/>
    </location>
</feature>
<dbReference type="OrthoDB" id="107775at2759"/>
<dbReference type="PIRSF" id="PIRSF029958">
    <property type="entry name" value="Necrosis-inducing_protein"/>
    <property type="match status" value="1"/>
</dbReference>
<comment type="similarity">
    <text evidence="2">Belongs to the Necrosis inducing protein (NPP1) family.</text>
</comment>
<dbReference type="EMBL" id="NBNE01000537">
    <property type="protein sequence ID" value="OWZ18787.1"/>
    <property type="molecule type" value="Genomic_DNA"/>
</dbReference>
<proteinExistence type="inferred from homology"/>
<comment type="subcellular location">
    <subcellularLocation>
        <location evidence="1">Secreted</location>
    </subcellularLocation>
</comment>
<evidence type="ECO:0000313" key="6">
    <source>
        <dbReference type="EMBL" id="OWZ18787.1"/>
    </source>
</evidence>
<sequence length="245" mass="27779">MNLRGFLIVAVAALVTVQAKITQIDHDAVEPFAQPKPTTHADKAAVKYKPLLTVSYGCYPYPAVQKDGAVSAGLKPRGPIDGECTGSDLGSQVYARSGWYKDIWAIMYTWYLPKGRPGLYKRRHYWETAIVWIDDPRSDNSTLLAVSLNYGRRMKTEKPVPARYLNGSNVKVEQYRGFGFPRPKLRFTEHEGQSIDLITWDQLPAVARDSLNEAKFDTTLFKGFKQKMPLKDGVFEERLDDAWPF</sequence>
<dbReference type="GO" id="GO:0005576">
    <property type="term" value="C:extracellular region"/>
    <property type="evidence" value="ECO:0007669"/>
    <property type="project" value="UniProtKB-SubCell"/>
</dbReference>
<name>A0A225WP98_9STRA</name>
<dbReference type="AlphaFoldDB" id="A0A225WP98"/>
<dbReference type="PANTHER" id="PTHR33657:SF8">
    <property type="entry name" value="DOMAIN PROTEIN, PUTATIVE (AFU_ORTHOLOGUE AFUA_5G00600)-RELATED"/>
    <property type="match status" value="1"/>
</dbReference>
<dbReference type="Pfam" id="PF05630">
    <property type="entry name" value="NPP1"/>
    <property type="match status" value="1"/>
</dbReference>
<accession>A0A225WP98</accession>
<evidence type="ECO:0000256" key="1">
    <source>
        <dbReference type="ARBA" id="ARBA00004613"/>
    </source>
</evidence>
<keyword evidence="3" id="KW-0964">Secreted</keyword>
<evidence type="ECO:0000256" key="4">
    <source>
        <dbReference type="ARBA" id="ARBA00023026"/>
    </source>
</evidence>
<evidence type="ECO:0000256" key="2">
    <source>
        <dbReference type="ARBA" id="ARBA00009520"/>
    </source>
</evidence>
<dbReference type="PANTHER" id="PTHR33657">
    <property type="entry name" value="DOMAIN PROTEIN, PUTATIVE (AFU_ORTHOLOGUE AFUA_5G00600)-RELATED"/>
    <property type="match status" value="1"/>
</dbReference>
<reference evidence="7" key="1">
    <citation type="submission" date="2017-03" db="EMBL/GenBank/DDBJ databases">
        <title>Phytopthora megakarya and P. palmivora, two closely related causual agents of cacao black pod achieved similar genome size and gene model numbers by different mechanisms.</title>
        <authorList>
            <person name="Ali S."/>
            <person name="Shao J."/>
            <person name="Larry D.J."/>
            <person name="Kronmiller B."/>
            <person name="Shen D."/>
            <person name="Strem M.D."/>
            <person name="Melnick R.L."/>
            <person name="Guiltinan M.J."/>
            <person name="Tyler B.M."/>
            <person name="Meinhardt L.W."/>
            <person name="Bailey B.A."/>
        </authorList>
    </citation>
    <scope>NUCLEOTIDE SEQUENCE [LARGE SCALE GENOMIC DNA]</scope>
    <source>
        <strain evidence="7">zdho120</strain>
    </source>
</reference>
<keyword evidence="7" id="KW-1185">Reference proteome</keyword>